<feature type="domain" description="Transcriptional regulator LacI/GalR-like sensor" evidence="5">
    <location>
        <begin position="202"/>
        <end position="309"/>
    </location>
</feature>
<evidence type="ECO:0000256" key="4">
    <source>
        <dbReference type="SAM" id="MobiDB-lite"/>
    </source>
</evidence>
<keyword evidence="1" id="KW-0805">Transcription regulation</keyword>
<proteinExistence type="predicted"/>
<dbReference type="InterPro" id="IPR046335">
    <property type="entry name" value="LacI/GalR-like_sensor"/>
</dbReference>
<evidence type="ECO:0000256" key="3">
    <source>
        <dbReference type="ARBA" id="ARBA00023163"/>
    </source>
</evidence>
<evidence type="ECO:0000256" key="1">
    <source>
        <dbReference type="ARBA" id="ARBA00023015"/>
    </source>
</evidence>
<keyword evidence="3" id="KW-0804">Transcription</keyword>
<dbReference type="Gene3D" id="3.40.50.2300">
    <property type="match status" value="1"/>
</dbReference>
<dbReference type="AlphaFoldDB" id="A0AAT9FLN3"/>
<keyword evidence="2" id="KW-0238">DNA-binding</keyword>
<dbReference type="KEGG" id="osu:NT6N_19030"/>
<dbReference type="SUPFAM" id="SSF46785">
    <property type="entry name" value="Winged helix' DNA-binding domain"/>
    <property type="match status" value="1"/>
</dbReference>
<dbReference type="Gene3D" id="1.10.10.10">
    <property type="entry name" value="Winged helix-like DNA-binding domain superfamily/Winged helix DNA-binding domain"/>
    <property type="match status" value="1"/>
</dbReference>
<dbReference type="InterPro" id="IPR028082">
    <property type="entry name" value="Peripla_BP_I"/>
</dbReference>
<evidence type="ECO:0000259" key="5">
    <source>
        <dbReference type="Pfam" id="PF13377"/>
    </source>
</evidence>
<evidence type="ECO:0000256" key="2">
    <source>
        <dbReference type="ARBA" id="ARBA00023125"/>
    </source>
</evidence>
<dbReference type="InterPro" id="IPR036390">
    <property type="entry name" value="WH_DNA-bd_sf"/>
</dbReference>
<sequence length="368" mass="41703">MKQPVGRPNSLSVVVADQIAADIRAGTWKKLLPGTRALAERYSVSRKTTLAAVDLLETQGMFHPSETGKRRRIRRPKKNLEQSQSKSQGTLLLLYDQVQSESSRHDSNVTVCRSVWNEAGGDVYVHKVDYDRFKRPRALLADLVEKHKIAAIVLLSPRREWILAAADLRPTYSMGGYWVPEFMGASAHGFNISDHFAQLIVHLHAHGHRRILTPNYREGQRSDAFLDSVKIGIEKANSTGGYLKNLQIDTPKCTSHNPEQWFRFWQESLRTYEPTAVIASRSIQMQSLYGFCAASKISIPHDLSVVCSEYSERSNWMWPRPTMLRHSETSVRRQLRKWITGGLRPTGMKELQLELVVGSSVNTLSVPQ</sequence>
<dbReference type="Pfam" id="PF13377">
    <property type="entry name" value="Peripla_BP_3"/>
    <property type="match status" value="1"/>
</dbReference>
<dbReference type="SUPFAM" id="SSF53822">
    <property type="entry name" value="Periplasmic binding protein-like I"/>
    <property type="match status" value="1"/>
</dbReference>
<dbReference type="GO" id="GO:0003677">
    <property type="term" value="F:DNA binding"/>
    <property type="evidence" value="ECO:0007669"/>
    <property type="project" value="UniProtKB-KW"/>
</dbReference>
<dbReference type="InterPro" id="IPR000524">
    <property type="entry name" value="Tscrpt_reg_HTH_GntR"/>
</dbReference>
<dbReference type="PRINTS" id="PR00035">
    <property type="entry name" value="HTHGNTR"/>
</dbReference>
<gene>
    <name evidence="6" type="ORF">NT6N_19030</name>
</gene>
<evidence type="ECO:0000313" key="6">
    <source>
        <dbReference type="EMBL" id="BDS06863.1"/>
    </source>
</evidence>
<dbReference type="EMBL" id="AP026866">
    <property type="protein sequence ID" value="BDS06863.1"/>
    <property type="molecule type" value="Genomic_DNA"/>
</dbReference>
<accession>A0AAT9FLN3</accession>
<dbReference type="GO" id="GO:0003700">
    <property type="term" value="F:DNA-binding transcription factor activity"/>
    <property type="evidence" value="ECO:0007669"/>
    <property type="project" value="InterPro"/>
</dbReference>
<protein>
    <recommendedName>
        <fullName evidence="5">Transcriptional regulator LacI/GalR-like sensor domain-containing protein</fullName>
    </recommendedName>
</protein>
<organism evidence="6">
    <name type="scientific">Oceaniferula spumae</name>
    <dbReference type="NCBI Taxonomy" id="2979115"/>
    <lineage>
        <taxon>Bacteria</taxon>
        <taxon>Pseudomonadati</taxon>
        <taxon>Verrucomicrobiota</taxon>
        <taxon>Verrucomicrobiia</taxon>
        <taxon>Verrucomicrobiales</taxon>
        <taxon>Verrucomicrobiaceae</taxon>
        <taxon>Oceaniferula</taxon>
    </lineage>
</organism>
<reference evidence="6" key="1">
    <citation type="submission" date="2024-07" db="EMBL/GenBank/DDBJ databases">
        <title>Complete genome sequence of Verrucomicrobiaceae bacterium NT6N.</title>
        <authorList>
            <person name="Huang C."/>
            <person name="Takami H."/>
            <person name="Hamasaki K."/>
        </authorList>
    </citation>
    <scope>NUCLEOTIDE SEQUENCE</scope>
    <source>
        <strain evidence="6">NT6N</strain>
    </source>
</reference>
<dbReference type="InterPro" id="IPR036388">
    <property type="entry name" value="WH-like_DNA-bd_sf"/>
</dbReference>
<feature type="region of interest" description="Disordered" evidence="4">
    <location>
        <begin position="64"/>
        <end position="86"/>
    </location>
</feature>
<name>A0AAT9FLN3_9BACT</name>